<feature type="domain" description="Methyltransferase" evidence="3">
    <location>
        <begin position="42"/>
        <end position="132"/>
    </location>
</feature>
<protein>
    <submittedName>
        <fullName evidence="4">Class I SAM-dependent methyltransferase</fullName>
    </submittedName>
</protein>
<dbReference type="AlphaFoldDB" id="A0A2K8ZB86"/>
<keyword evidence="1 4" id="KW-0489">Methyltransferase</keyword>
<dbReference type="InterPro" id="IPR029063">
    <property type="entry name" value="SAM-dependent_MTases_sf"/>
</dbReference>
<evidence type="ECO:0000256" key="2">
    <source>
        <dbReference type="ARBA" id="ARBA00022679"/>
    </source>
</evidence>
<sequence>MVKAGYDKLGSRYRTYYEQAVPQRYTNWLTAFAQLLSPGTRVLELGCADGIPTARYLSQHVNYLGVDISPVQIEHARVNVPMANFAVADMATLRFPDHSFGGVIALYSIIHLPVAEQPALVNAIYQWLKPEGYFLCILGADKWTGTEADWIEPGTLMYWSHTDAATYTYWFKEAGFTVIDSHFVDEGNGGHTFFLLKK</sequence>
<evidence type="ECO:0000313" key="4">
    <source>
        <dbReference type="EMBL" id="AUD07141.1"/>
    </source>
</evidence>
<dbReference type="Proteomes" id="UP000232883">
    <property type="component" value="Chromosome"/>
</dbReference>
<keyword evidence="5" id="KW-1185">Reference proteome</keyword>
<dbReference type="EMBL" id="CP025096">
    <property type="protein sequence ID" value="AUD07141.1"/>
    <property type="molecule type" value="Genomic_DNA"/>
</dbReference>
<keyword evidence="2 4" id="KW-0808">Transferase</keyword>
<gene>
    <name evidence="4" type="ORF">CWM47_02955</name>
</gene>
<evidence type="ECO:0000313" key="5">
    <source>
        <dbReference type="Proteomes" id="UP000232883"/>
    </source>
</evidence>
<evidence type="ECO:0000259" key="3">
    <source>
        <dbReference type="Pfam" id="PF13649"/>
    </source>
</evidence>
<dbReference type="Gene3D" id="3.40.50.150">
    <property type="entry name" value="Vaccinia Virus protein VP39"/>
    <property type="match status" value="1"/>
</dbReference>
<dbReference type="InterPro" id="IPR041698">
    <property type="entry name" value="Methyltransf_25"/>
</dbReference>
<name>A0A2K8ZB86_9BACT</name>
<dbReference type="PANTHER" id="PTHR43861">
    <property type="entry name" value="TRANS-ACONITATE 2-METHYLTRANSFERASE-RELATED"/>
    <property type="match status" value="1"/>
</dbReference>
<dbReference type="KEGG" id="spir:CWM47_02955"/>
<dbReference type="CDD" id="cd02440">
    <property type="entry name" value="AdoMet_MTases"/>
    <property type="match status" value="1"/>
</dbReference>
<accession>A0A2K8ZB86</accession>
<organism evidence="4 5">
    <name type="scientific">Spirosoma pollinicola</name>
    <dbReference type="NCBI Taxonomy" id="2057025"/>
    <lineage>
        <taxon>Bacteria</taxon>
        <taxon>Pseudomonadati</taxon>
        <taxon>Bacteroidota</taxon>
        <taxon>Cytophagia</taxon>
        <taxon>Cytophagales</taxon>
        <taxon>Cytophagaceae</taxon>
        <taxon>Spirosoma</taxon>
    </lineage>
</organism>
<dbReference type="GO" id="GO:0008168">
    <property type="term" value="F:methyltransferase activity"/>
    <property type="evidence" value="ECO:0007669"/>
    <property type="project" value="UniProtKB-KW"/>
</dbReference>
<dbReference type="GO" id="GO:0032259">
    <property type="term" value="P:methylation"/>
    <property type="evidence" value="ECO:0007669"/>
    <property type="project" value="UniProtKB-KW"/>
</dbReference>
<evidence type="ECO:0000256" key="1">
    <source>
        <dbReference type="ARBA" id="ARBA00022603"/>
    </source>
</evidence>
<reference evidence="4 5" key="1">
    <citation type="submission" date="2017-11" db="EMBL/GenBank/DDBJ databases">
        <title>Taxonomic description and genome sequences of Spirosoma HA7 sp. nov., isolated from pollen microhabitat of Corylus avellana.</title>
        <authorList>
            <person name="Ambika Manirajan B."/>
            <person name="Suarez C."/>
            <person name="Ratering S."/>
            <person name="Geissler-Plaum R."/>
            <person name="Cardinale M."/>
            <person name="Sylvia S."/>
        </authorList>
    </citation>
    <scope>NUCLEOTIDE SEQUENCE [LARGE SCALE GENOMIC DNA]</scope>
    <source>
        <strain evidence="4 5">HA7</strain>
    </source>
</reference>
<dbReference type="OrthoDB" id="9789123at2"/>
<proteinExistence type="predicted"/>
<dbReference type="SUPFAM" id="SSF53335">
    <property type="entry name" value="S-adenosyl-L-methionine-dependent methyltransferases"/>
    <property type="match status" value="1"/>
</dbReference>
<dbReference type="PANTHER" id="PTHR43861:SF1">
    <property type="entry name" value="TRANS-ACONITATE 2-METHYLTRANSFERASE"/>
    <property type="match status" value="1"/>
</dbReference>
<dbReference type="Pfam" id="PF13649">
    <property type="entry name" value="Methyltransf_25"/>
    <property type="match status" value="1"/>
</dbReference>